<evidence type="ECO:0000313" key="1">
    <source>
        <dbReference type="EMBL" id="GJE88446.1"/>
    </source>
</evidence>
<dbReference type="EMBL" id="BPQB01000009">
    <property type="protein sequence ID" value="GJE88446.1"/>
    <property type="molecule type" value="Genomic_DNA"/>
</dbReference>
<keyword evidence="2" id="KW-1185">Reference proteome</keyword>
<sequence length="277" mass="31333">MGVRHLLSFSYPNLRELTVRASCTPRQLASPRSGDVAPSQAPRLERLHLALPYHGLAEQGDNLQATHNLVHSISPAISHLRLTMLDKWGNKRVVEVLHAELAAATIVPRVLDLPSAPWDTGVRNSLTASAVTWDPLLPDGLKFFAIQPSPTSTFYCSCCMDHRGDVDVIRILECMSALANKDRFSYMDRRPITVRKCRTDPMEVAGYGYVEARNDWEERIQEGHGCWKQRNIIDSDDDDDATADGHRIRLPSILLIPELRMSRISKFRNAVKRLKMW</sequence>
<evidence type="ECO:0000313" key="2">
    <source>
        <dbReference type="Proteomes" id="UP000703269"/>
    </source>
</evidence>
<dbReference type="OrthoDB" id="2748701at2759"/>
<name>A0A9P3G539_9APHY</name>
<organism evidence="1 2">
    <name type="scientific">Phanerochaete sordida</name>
    <dbReference type="NCBI Taxonomy" id="48140"/>
    <lineage>
        <taxon>Eukaryota</taxon>
        <taxon>Fungi</taxon>
        <taxon>Dikarya</taxon>
        <taxon>Basidiomycota</taxon>
        <taxon>Agaricomycotina</taxon>
        <taxon>Agaricomycetes</taxon>
        <taxon>Polyporales</taxon>
        <taxon>Phanerochaetaceae</taxon>
        <taxon>Phanerochaete</taxon>
    </lineage>
</organism>
<protein>
    <submittedName>
        <fullName evidence="1">Uncharacterized protein</fullName>
    </submittedName>
</protein>
<proteinExistence type="predicted"/>
<reference evidence="1 2" key="1">
    <citation type="submission" date="2021-08" db="EMBL/GenBank/DDBJ databases">
        <title>Draft Genome Sequence of Phanerochaete sordida strain YK-624.</title>
        <authorList>
            <person name="Mori T."/>
            <person name="Dohra H."/>
            <person name="Suzuki T."/>
            <person name="Kawagishi H."/>
            <person name="Hirai H."/>
        </authorList>
    </citation>
    <scope>NUCLEOTIDE SEQUENCE [LARGE SCALE GENOMIC DNA]</scope>
    <source>
        <strain evidence="1 2">YK-624</strain>
    </source>
</reference>
<comment type="caution">
    <text evidence="1">The sequence shown here is derived from an EMBL/GenBank/DDBJ whole genome shotgun (WGS) entry which is preliminary data.</text>
</comment>
<dbReference type="Proteomes" id="UP000703269">
    <property type="component" value="Unassembled WGS sequence"/>
</dbReference>
<gene>
    <name evidence="1" type="ORF">PsYK624_045290</name>
</gene>
<accession>A0A9P3G539</accession>
<dbReference type="AlphaFoldDB" id="A0A9P3G539"/>